<gene>
    <name evidence="2" type="ORF">ABS765_13410</name>
</gene>
<organism evidence="2 3">
    <name type="scientific">Chryseobacterium terrae</name>
    <dbReference type="NCBI Taxonomy" id="3163299"/>
    <lineage>
        <taxon>Bacteria</taxon>
        <taxon>Pseudomonadati</taxon>
        <taxon>Bacteroidota</taxon>
        <taxon>Flavobacteriia</taxon>
        <taxon>Flavobacteriales</taxon>
        <taxon>Weeksellaceae</taxon>
        <taxon>Chryseobacterium group</taxon>
        <taxon>Chryseobacterium</taxon>
    </lineage>
</organism>
<protein>
    <submittedName>
        <fullName evidence="2">Phage antirepressor N-terminal domain-containing protein</fullName>
    </submittedName>
</protein>
<name>A0ABW8Y6R9_9FLAO</name>
<dbReference type="Proteomes" id="UP001629058">
    <property type="component" value="Unassembled WGS sequence"/>
</dbReference>
<dbReference type="InterPro" id="IPR018875">
    <property type="entry name" value="Antirepressor_Ant_N"/>
</dbReference>
<evidence type="ECO:0000259" key="1">
    <source>
        <dbReference type="Pfam" id="PF10547"/>
    </source>
</evidence>
<comment type="caution">
    <text evidence="2">The sequence shown here is derived from an EMBL/GenBank/DDBJ whole genome shotgun (WGS) entry which is preliminary data.</text>
</comment>
<dbReference type="RefSeq" id="WP_408091362.1">
    <property type="nucleotide sequence ID" value="NZ_JBELPY010000009.1"/>
</dbReference>
<keyword evidence="3" id="KW-1185">Reference proteome</keyword>
<accession>A0ABW8Y6R9</accession>
<evidence type="ECO:0000313" key="2">
    <source>
        <dbReference type="EMBL" id="MFL9835021.1"/>
    </source>
</evidence>
<reference evidence="2 3" key="1">
    <citation type="submission" date="2024-06" db="EMBL/GenBank/DDBJ databases">
        <authorList>
            <person name="Kaempfer P."/>
            <person name="Viver T."/>
        </authorList>
    </citation>
    <scope>NUCLEOTIDE SEQUENCE [LARGE SCALE GENOMIC DNA]</scope>
    <source>
        <strain evidence="2 3">ST-37</strain>
    </source>
</reference>
<evidence type="ECO:0000313" key="3">
    <source>
        <dbReference type="Proteomes" id="UP001629058"/>
    </source>
</evidence>
<sequence>MKSNKFLQFNGKTIFFQSYDGNFWIALKPICEVLNVNYNRVFQNLKTDKIFSQLFAIQQMVGADNRLRNMVCLPEKFIYGWICSLQSDSEDLQNYKLECYEVLFNYFHGTITGRKELLKQKVEIDVEISKAENELMQTEAYKTLIKLGKQKQDISKGLKNNDQKATEEIKDLFNYQNS</sequence>
<proteinExistence type="predicted"/>
<dbReference type="EMBL" id="JBELPY010000009">
    <property type="protein sequence ID" value="MFL9835021.1"/>
    <property type="molecule type" value="Genomic_DNA"/>
</dbReference>
<dbReference type="Pfam" id="PF10547">
    <property type="entry name" value="P22_AR_N"/>
    <property type="match status" value="1"/>
</dbReference>
<feature type="domain" description="Antirepressor protein ant N-terminal" evidence="1">
    <location>
        <begin position="8"/>
        <end position="108"/>
    </location>
</feature>